<gene>
    <name evidence="2" type="ORF">GTH32_13395</name>
</gene>
<keyword evidence="1" id="KW-0812">Transmembrane</keyword>
<dbReference type="Proteomes" id="UP000470213">
    <property type="component" value="Unassembled WGS sequence"/>
</dbReference>
<dbReference type="RefSeq" id="WP_163086513.1">
    <property type="nucleotide sequence ID" value="NZ_JAAAWN010000018.1"/>
</dbReference>
<sequence length="162" mass="17907">MSKHRVKLHYCAIRRYGFLLPVASLALALVAMPEPVWSYAVAPWLALAAFTGLVGLKNVFGYKNIGHSDLYTLACDGTLQTHLLAGEEVSFPTYSIHPASKIMPWGIALAVAKNADCGSRNSAKHLRWILKGECAEADYRRFCRSVLQAHIHNVTRNNIDVS</sequence>
<evidence type="ECO:0000313" key="3">
    <source>
        <dbReference type="Proteomes" id="UP000470213"/>
    </source>
</evidence>
<protein>
    <submittedName>
        <fullName evidence="2">Uncharacterized protein</fullName>
    </submittedName>
</protein>
<feature type="transmembrane region" description="Helical" evidence="1">
    <location>
        <begin position="12"/>
        <end position="31"/>
    </location>
</feature>
<feature type="transmembrane region" description="Helical" evidence="1">
    <location>
        <begin position="37"/>
        <end position="56"/>
    </location>
</feature>
<evidence type="ECO:0000256" key="1">
    <source>
        <dbReference type="SAM" id="Phobius"/>
    </source>
</evidence>
<reference evidence="2 3" key="1">
    <citation type="submission" date="2020-01" db="EMBL/GenBank/DDBJ databases">
        <authorList>
            <person name="Chen J."/>
            <person name="Zhu S."/>
            <person name="Yang J."/>
        </authorList>
    </citation>
    <scope>NUCLEOTIDE SEQUENCE [LARGE SCALE GENOMIC DNA]</scope>
    <source>
        <strain evidence="2 3">345S023</strain>
    </source>
</reference>
<dbReference type="InterPro" id="IPR009883">
    <property type="entry name" value="YgfX"/>
</dbReference>
<comment type="caution">
    <text evidence="2">The sequence shown here is derived from an EMBL/GenBank/DDBJ whole genome shotgun (WGS) entry which is preliminary data.</text>
</comment>
<dbReference type="AlphaFoldDB" id="A0A7X5LP32"/>
<organism evidence="2 3">
    <name type="scientific">Alteromonas profundi</name>
    <dbReference type="NCBI Taxonomy" id="2696062"/>
    <lineage>
        <taxon>Bacteria</taxon>
        <taxon>Pseudomonadati</taxon>
        <taxon>Pseudomonadota</taxon>
        <taxon>Gammaproteobacteria</taxon>
        <taxon>Alteromonadales</taxon>
        <taxon>Alteromonadaceae</taxon>
        <taxon>Alteromonas/Salinimonas group</taxon>
        <taxon>Alteromonas</taxon>
    </lineage>
</organism>
<dbReference type="EMBL" id="JAAAWN010000018">
    <property type="protein sequence ID" value="NDV92170.1"/>
    <property type="molecule type" value="Genomic_DNA"/>
</dbReference>
<proteinExistence type="predicted"/>
<dbReference type="Pfam" id="PF07254">
    <property type="entry name" value="Cpta_toxin"/>
    <property type="match status" value="1"/>
</dbReference>
<evidence type="ECO:0000313" key="2">
    <source>
        <dbReference type="EMBL" id="NDV92170.1"/>
    </source>
</evidence>
<keyword evidence="1" id="KW-0472">Membrane</keyword>
<name>A0A7X5LP32_9ALTE</name>
<keyword evidence="1" id="KW-1133">Transmembrane helix</keyword>
<keyword evidence="3" id="KW-1185">Reference proteome</keyword>
<accession>A0A7X5LP32</accession>